<dbReference type="GO" id="GO:0005737">
    <property type="term" value="C:cytoplasm"/>
    <property type="evidence" value="ECO:0007669"/>
    <property type="project" value="UniProtKB-SubCell"/>
</dbReference>
<sequence>MELKSIKDAFDRVATKQKLSYSKTNEIVHMLSQEIDKALSILEETPSSDTMLLDHRSILADVKKVFMEIAPITQLEATEKELHAALTKYPKVLEKQLNPDISKAYRHNVEFDTHIVNQIIANFFYRQGMFDIGDCFVAETGESECSTRQSFVEMYRILEAMKRRDLEPALNWAVSNSDKLKEARSDLEMKLHSLHFLEIARGKNSKEAIDYARKHIATFADSCLPEIQKLMCSLLWNRKLDKSPYSEFLSPALWNNAVKELTRQYCNLLGESSESPLSITVTAGTQALPVLLKYMNVVMANKKLDWQTMEQLPVDAQLSEEFQFHSVFVCPVSKEQSSDDNPPMMMSCGHVLCKQTINKMSKNGSKSSFKCPYCPTDVDISRCRQLHF</sequence>
<dbReference type="InterPro" id="IPR006594">
    <property type="entry name" value="LisH"/>
</dbReference>
<evidence type="ECO:0000256" key="3">
    <source>
        <dbReference type="ARBA" id="ARBA00022723"/>
    </source>
</evidence>
<feature type="domain" description="RING-type" evidence="8">
    <location>
        <begin position="330"/>
        <end position="374"/>
    </location>
</feature>
<keyword evidence="2" id="KW-0963">Cytoplasm</keyword>
<evidence type="ECO:0000259" key="8">
    <source>
        <dbReference type="PROSITE" id="PS50089"/>
    </source>
</evidence>
<comment type="subcellular location">
    <subcellularLocation>
        <location evidence="1">Cytoplasm</location>
    </subcellularLocation>
</comment>
<dbReference type="PANTHER" id="PTHR12170:SF11">
    <property type="entry name" value="PROTEIN RMD5 HOMOLOG"/>
    <property type="match status" value="1"/>
</dbReference>
<reference evidence="13 15" key="3">
    <citation type="submission" date="2019-11" db="EMBL/GenBank/DDBJ databases">
        <authorList>
            <person name="Jiao W.-B."/>
            <person name="Schneeberger K."/>
        </authorList>
    </citation>
    <scope>NUCLEOTIDE SEQUENCE [LARGE SCALE GENOMIC DNA]</scope>
    <source>
        <strain evidence="15">cv. An-1</strain>
    </source>
</reference>
<dbReference type="OMA" id="NDATFFY"/>
<evidence type="ECO:0000256" key="4">
    <source>
        <dbReference type="ARBA" id="ARBA00022771"/>
    </source>
</evidence>
<dbReference type="EMBL" id="LR881469">
    <property type="protein sequence ID" value="CAD5330248.1"/>
    <property type="molecule type" value="Genomic_DNA"/>
</dbReference>
<proteinExistence type="predicted"/>
<keyword evidence="4 6" id="KW-0863">Zinc-finger</keyword>
<name>A0A178UYR8_ARATH</name>
<evidence type="ECO:0000256" key="7">
    <source>
        <dbReference type="PROSITE-ProRule" id="PRU01215"/>
    </source>
</evidence>
<dbReference type="EMBL" id="LUHQ01000004">
    <property type="protein sequence ID" value="OAO98567.1"/>
    <property type="molecule type" value="Genomic_DNA"/>
</dbReference>
<dbReference type="SUPFAM" id="SSF57850">
    <property type="entry name" value="RING/U-box"/>
    <property type="match status" value="1"/>
</dbReference>
<evidence type="ECO:0000256" key="1">
    <source>
        <dbReference type="ARBA" id="ARBA00004496"/>
    </source>
</evidence>
<dbReference type="FunFam" id="3.30.40.10:FF:000143">
    <property type="entry name" value="Regulator of gluconeogenesis Rmd5"/>
    <property type="match status" value="1"/>
</dbReference>
<keyword evidence="3" id="KW-0479">Metal-binding</keyword>
<dbReference type="SMART" id="SM00668">
    <property type="entry name" value="CTLH"/>
    <property type="match status" value="1"/>
</dbReference>
<dbReference type="PROSITE" id="PS50896">
    <property type="entry name" value="LISH"/>
    <property type="match status" value="1"/>
</dbReference>
<dbReference type="GO" id="GO:0043161">
    <property type="term" value="P:proteasome-mediated ubiquitin-dependent protein catabolic process"/>
    <property type="evidence" value="ECO:0007669"/>
    <property type="project" value="InterPro"/>
</dbReference>
<dbReference type="Gene3D" id="3.30.40.10">
    <property type="entry name" value="Zinc/RING finger domain, C3HC4 (zinc finger)"/>
    <property type="match status" value="1"/>
</dbReference>
<evidence type="ECO:0000313" key="14">
    <source>
        <dbReference type="Proteomes" id="UP000078284"/>
    </source>
</evidence>
<evidence type="ECO:0000256" key="2">
    <source>
        <dbReference type="ARBA" id="ARBA00022490"/>
    </source>
</evidence>
<dbReference type="Pfam" id="PF10607">
    <property type="entry name" value="CTLH"/>
    <property type="match status" value="1"/>
</dbReference>
<dbReference type="Proteomes" id="UP000426265">
    <property type="component" value="Unassembled WGS sequence"/>
</dbReference>
<feature type="domain" description="CTLH" evidence="9">
    <location>
        <begin position="150"/>
        <end position="207"/>
    </location>
</feature>
<dbReference type="InterPro" id="IPR006595">
    <property type="entry name" value="CTLH_C"/>
</dbReference>
<dbReference type="InterPro" id="IPR027370">
    <property type="entry name" value="Znf-RING_euk"/>
</dbReference>
<evidence type="ECO:0000256" key="6">
    <source>
        <dbReference type="PROSITE-ProRule" id="PRU00175"/>
    </source>
</evidence>
<dbReference type="InterPro" id="IPR037683">
    <property type="entry name" value="Rmd5_dRing"/>
</dbReference>
<dbReference type="InterPro" id="IPR013144">
    <property type="entry name" value="CRA_dom"/>
</dbReference>
<dbReference type="InterPro" id="IPR001841">
    <property type="entry name" value="Znf_RING"/>
</dbReference>
<evidence type="ECO:0000313" key="12">
    <source>
        <dbReference type="EMBL" id="OAO98567.1"/>
    </source>
</evidence>
<reference evidence="12" key="2">
    <citation type="submission" date="2016-03" db="EMBL/GenBank/DDBJ databases">
        <title>Full-length assembly of Arabidopsis thaliana Ler reveals the complement of translocations and inversions.</title>
        <authorList>
            <person name="Zapata L."/>
            <person name="Schneeberger K."/>
            <person name="Ossowski S."/>
        </authorList>
    </citation>
    <scope>NUCLEOTIDE SEQUENCE [LARGE SCALE GENOMIC DNA]</scope>
    <source>
        <tissue evidence="12">Leaf</tissue>
    </source>
</reference>
<dbReference type="PROSITE" id="PS51867">
    <property type="entry name" value="ZF_RING_GID"/>
    <property type="match status" value="1"/>
</dbReference>
<dbReference type="EMBL" id="CACRSJ010000109">
    <property type="protein sequence ID" value="VYS65235.1"/>
    <property type="molecule type" value="Genomic_DNA"/>
</dbReference>
<accession>A0A178UYR8</accession>
<reference evidence="11 16" key="4">
    <citation type="submission" date="2020-09" db="EMBL/GenBank/DDBJ databases">
        <authorList>
            <person name="Ashkenazy H."/>
        </authorList>
    </citation>
    <scope>NUCLEOTIDE SEQUENCE [LARGE SCALE GENOMIC DNA]</scope>
    <source>
        <strain evidence="16">cv. Cdm-0</strain>
    </source>
</reference>
<gene>
    <name evidence="12" type="ordered locus">AXX17_At4g43160</name>
    <name evidence="13" type="ORF">AN1_LOCUS20644</name>
    <name evidence="11" type="ORF">AT9943_LOCUS17799</name>
</gene>
<feature type="domain" description="RING-Gid-type" evidence="10">
    <location>
        <begin position="330"/>
        <end position="374"/>
    </location>
</feature>
<dbReference type="KEGG" id="ath:AT4G37880"/>
<dbReference type="Pfam" id="PF13445">
    <property type="entry name" value="zf-RING_UBOX"/>
    <property type="match status" value="1"/>
</dbReference>
<dbReference type="GO" id="GO:0008270">
    <property type="term" value="F:zinc ion binding"/>
    <property type="evidence" value="ECO:0007669"/>
    <property type="project" value="UniProtKB-KW"/>
</dbReference>
<dbReference type="RefSeq" id="NP_195501.1">
    <property type="nucleotide sequence ID" value="NM_119949.5"/>
</dbReference>
<evidence type="ECO:0000313" key="11">
    <source>
        <dbReference type="EMBL" id="CAD5330248.1"/>
    </source>
</evidence>
<dbReference type="SMR" id="A0A178UYR8"/>
<organism evidence="12 14">
    <name type="scientific">Arabidopsis thaliana</name>
    <name type="common">Mouse-ear cress</name>
    <dbReference type="NCBI Taxonomy" id="3702"/>
    <lineage>
        <taxon>Eukaryota</taxon>
        <taxon>Viridiplantae</taxon>
        <taxon>Streptophyta</taxon>
        <taxon>Embryophyta</taxon>
        <taxon>Tracheophyta</taxon>
        <taxon>Spermatophyta</taxon>
        <taxon>Magnoliopsida</taxon>
        <taxon>eudicotyledons</taxon>
        <taxon>Gunneridae</taxon>
        <taxon>Pentapetalae</taxon>
        <taxon>rosids</taxon>
        <taxon>malvids</taxon>
        <taxon>Brassicales</taxon>
        <taxon>Brassicaceae</taxon>
        <taxon>Camelineae</taxon>
        <taxon>Arabidopsis</taxon>
    </lineage>
</organism>
<dbReference type="GO" id="GO:0061630">
    <property type="term" value="F:ubiquitin protein ligase activity"/>
    <property type="evidence" value="ECO:0007669"/>
    <property type="project" value="InterPro"/>
</dbReference>
<dbReference type="ExpressionAtlas" id="A0A178UYR8">
    <property type="expression patterns" value="baseline and differential"/>
</dbReference>
<keyword evidence="5" id="KW-0862">Zinc</keyword>
<dbReference type="CDD" id="cd16652">
    <property type="entry name" value="dRING_Rmd5p-like"/>
    <property type="match status" value="1"/>
</dbReference>
<dbReference type="InterPro" id="IPR024964">
    <property type="entry name" value="CTLH/CRA"/>
</dbReference>
<evidence type="ECO:0000313" key="15">
    <source>
        <dbReference type="Proteomes" id="UP000426265"/>
    </source>
</evidence>
<dbReference type="PANTHER" id="PTHR12170">
    <property type="entry name" value="MACROPHAGE ERYTHROBLAST ATTACHER-RELATED"/>
    <property type="match status" value="1"/>
</dbReference>
<evidence type="ECO:0000313" key="13">
    <source>
        <dbReference type="EMBL" id="VYS65235.1"/>
    </source>
</evidence>
<dbReference type="InterPro" id="IPR013083">
    <property type="entry name" value="Znf_RING/FYVE/PHD"/>
</dbReference>
<evidence type="ECO:0000313" key="16">
    <source>
        <dbReference type="Proteomes" id="UP000516314"/>
    </source>
</evidence>
<dbReference type="Proteomes" id="UP000516314">
    <property type="component" value="Chromosome 4"/>
</dbReference>
<dbReference type="InterPro" id="IPR045098">
    <property type="entry name" value="Fyv10_fam"/>
</dbReference>
<reference evidence="14" key="1">
    <citation type="journal article" date="2016" name="Proc. Natl. Acad. Sci. U.S.A.">
        <title>Chromosome-level assembly of Arabidopsis thaliana Ler reveals the extent of translocation and inversion polymorphisms.</title>
        <authorList>
            <person name="Zapata L."/>
            <person name="Ding J."/>
            <person name="Willing E.M."/>
            <person name="Hartwig B."/>
            <person name="Bezdan D."/>
            <person name="Jiao W.B."/>
            <person name="Patel V."/>
            <person name="Velikkakam James G."/>
            <person name="Koornneef M."/>
            <person name="Ossowski S."/>
            <person name="Schneeberger K."/>
        </authorList>
    </citation>
    <scope>NUCLEOTIDE SEQUENCE [LARGE SCALE GENOMIC DNA]</scope>
    <source>
        <strain evidence="14">cv. Landsberg erecta</strain>
    </source>
</reference>
<protein>
    <submittedName>
        <fullName evidence="11">(thale cress) hypothetical protein</fullName>
    </submittedName>
</protein>
<dbReference type="InterPro" id="IPR044063">
    <property type="entry name" value="ZF_RING_GID"/>
</dbReference>
<evidence type="ECO:0000259" key="10">
    <source>
        <dbReference type="PROSITE" id="PS51867"/>
    </source>
</evidence>
<dbReference type="SMART" id="SM00757">
    <property type="entry name" value="CRA"/>
    <property type="match status" value="1"/>
</dbReference>
<feature type="zinc finger region" description="RING-Gid-type" evidence="7">
    <location>
        <begin position="330"/>
        <end position="374"/>
    </location>
</feature>
<dbReference type="PROSITE" id="PS50089">
    <property type="entry name" value="ZF_RING_2"/>
    <property type="match status" value="1"/>
</dbReference>
<evidence type="ECO:0000259" key="9">
    <source>
        <dbReference type="PROSITE" id="PS50897"/>
    </source>
</evidence>
<evidence type="ECO:0000256" key="5">
    <source>
        <dbReference type="ARBA" id="ARBA00022833"/>
    </source>
</evidence>
<dbReference type="AlphaFoldDB" id="A0A178UYR8"/>
<dbReference type="Proteomes" id="UP000078284">
    <property type="component" value="Chromosome 4"/>
</dbReference>
<dbReference type="PROSITE" id="PS50897">
    <property type="entry name" value="CTLH"/>
    <property type="match status" value="1"/>
</dbReference>